<feature type="compositionally biased region" description="Acidic residues" evidence="1">
    <location>
        <begin position="31"/>
        <end position="57"/>
    </location>
</feature>
<organism evidence="2 3">
    <name type="scientific">Liparis tanakae</name>
    <name type="common">Tanaka's snailfish</name>
    <dbReference type="NCBI Taxonomy" id="230148"/>
    <lineage>
        <taxon>Eukaryota</taxon>
        <taxon>Metazoa</taxon>
        <taxon>Chordata</taxon>
        <taxon>Craniata</taxon>
        <taxon>Vertebrata</taxon>
        <taxon>Euteleostomi</taxon>
        <taxon>Actinopterygii</taxon>
        <taxon>Neopterygii</taxon>
        <taxon>Teleostei</taxon>
        <taxon>Neoteleostei</taxon>
        <taxon>Acanthomorphata</taxon>
        <taxon>Eupercaria</taxon>
        <taxon>Perciformes</taxon>
        <taxon>Cottioidei</taxon>
        <taxon>Cottales</taxon>
        <taxon>Liparidae</taxon>
        <taxon>Liparis</taxon>
    </lineage>
</organism>
<keyword evidence="3" id="KW-1185">Reference proteome</keyword>
<feature type="compositionally biased region" description="Basic and acidic residues" evidence="1">
    <location>
        <begin position="91"/>
        <end position="105"/>
    </location>
</feature>
<sequence>MWFVELNCLELSIILNPLFSYQFLDQISDDEGMSESESDENYIPDSETQDDDDDFDSDASIPITPRRLKVKPNAGTSQESDASIPVVSSSAKDEIAFSGNEDKGSGSESDDGGTAGRASECGTSESVDAASDSTITKQVHDFGDSGKDVESRRGTKKAWSKAEVAAVMRHFKCHIQKGHLATTKECSHCKLVEGPVLEQRTIQNVRDFVRNRGTAEKRQSQKL</sequence>
<dbReference type="OrthoDB" id="16287at2759"/>
<name>A0A4Z2EU28_9TELE</name>
<accession>A0A4Z2EU28</accession>
<evidence type="ECO:0000313" key="2">
    <source>
        <dbReference type="EMBL" id="TNN32299.1"/>
    </source>
</evidence>
<proteinExistence type="predicted"/>
<comment type="caution">
    <text evidence="2">The sequence shown here is derived from an EMBL/GenBank/DDBJ whole genome shotgun (WGS) entry which is preliminary data.</text>
</comment>
<evidence type="ECO:0000256" key="1">
    <source>
        <dbReference type="SAM" id="MobiDB-lite"/>
    </source>
</evidence>
<feature type="region of interest" description="Disordered" evidence="1">
    <location>
        <begin position="31"/>
        <end position="133"/>
    </location>
</feature>
<gene>
    <name evidence="2" type="ORF">EYF80_057542</name>
</gene>
<reference evidence="2 3" key="1">
    <citation type="submission" date="2019-03" db="EMBL/GenBank/DDBJ databases">
        <title>First draft genome of Liparis tanakae, snailfish: a comprehensive survey of snailfish specific genes.</title>
        <authorList>
            <person name="Kim W."/>
            <person name="Song I."/>
            <person name="Jeong J.-H."/>
            <person name="Kim D."/>
            <person name="Kim S."/>
            <person name="Ryu S."/>
            <person name="Song J.Y."/>
            <person name="Lee S.K."/>
        </authorList>
    </citation>
    <scope>NUCLEOTIDE SEQUENCE [LARGE SCALE GENOMIC DNA]</scope>
    <source>
        <tissue evidence="2">Muscle</tissue>
    </source>
</reference>
<dbReference type="Proteomes" id="UP000314294">
    <property type="component" value="Unassembled WGS sequence"/>
</dbReference>
<evidence type="ECO:0000313" key="3">
    <source>
        <dbReference type="Proteomes" id="UP000314294"/>
    </source>
</evidence>
<protein>
    <submittedName>
        <fullName evidence="2">Uncharacterized protein</fullName>
    </submittedName>
</protein>
<dbReference type="EMBL" id="SRLO01002787">
    <property type="protein sequence ID" value="TNN32299.1"/>
    <property type="molecule type" value="Genomic_DNA"/>
</dbReference>
<feature type="compositionally biased region" description="Polar residues" evidence="1">
    <location>
        <begin position="74"/>
        <end position="90"/>
    </location>
</feature>
<dbReference type="AlphaFoldDB" id="A0A4Z2EU28"/>
<feature type="compositionally biased region" description="Polar residues" evidence="1">
    <location>
        <begin position="121"/>
        <end position="133"/>
    </location>
</feature>